<dbReference type="RefSeq" id="WP_130629520.1">
    <property type="nucleotide sequence ID" value="NZ_CP036164.1"/>
</dbReference>
<keyword evidence="1" id="KW-1133">Transmembrane helix</keyword>
<sequence>MTVDLEAGMSRSFGAPRTLWGLVLLGLATAVIAGILSMHGFSAGHHAPALASVAAASGADSTTAHTTAEHAALAAPTDGIATSCTAGDCDDSTTMLCLFVLLTLALVLSGRLGRSWRWQPPWQAMAPHHPPCATPTGPDVSLIRLCISRT</sequence>
<evidence type="ECO:0000256" key="1">
    <source>
        <dbReference type="SAM" id="Phobius"/>
    </source>
</evidence>
<keyword evidence="1" id="KW-0472">Membrane</keyword>
<reference evidence="2 3" key="1">
    <citation type="submission" date="2019-02" db="EMBL/GenBank/DDBJ databases">
        <title>Genomic data mining of an Antarctic deep-sea actinobacterium, Janibacterlimosus P3-3-X1.</title>
        <authorList>
            <person name="Liao L."/>
            <person name="Chen B."/>
        </authorList>
    </citation>
    <scope>NUCLEOTIDE SEQUENCE [LARGE SCALE GENOMIC DNA]</scope>
    <source>
        <strain evidence="2 3">P3-3-X1</strain>
    </source>
</reference>
<protein>
    <submittedName>
        <fullName evidence="2">Uncharacterized protein</fullName>
    </submittedName>
</protein>
<dbReference type="EMBL" id="CP036164">
    <property type="protein sequence ID" value="QBF46298.1"/>
    <property type="molecule type" value="Genomic_DNA"/>
</dbReference>
<dbReference type="AlphaFoldDB" id="A0A4V0ZB03"/>
<feature type="transmembrane region" description="Helical" evidence="1">
    <location>
        <begin position="93"/>
        <end position="113"/>
    </location>
</feature>
<keyword evidence="1" id="KW-0812">Transmembrane</keyword>
<name>A0A4V0ZB03_9MICO</name>
<accession>A0A4V0ZB03</accession>
<keyword evidence="3" id="KW-1185">Reference proteome</keyword>
<dbReference type="KEGG" id="jli:EXU32_08560"/>
<gene>
    <name evidence="2" type="ORF">EXU32_08560</name>
</gene>
<feature type="transmembrane region" description="Helical" evidence="1">
    <location>
        <begin position="19"/>
        <end position="41"/>
    </location>
</feature>
<evidence type="ECO:0000313" key="3">
    <source>
        <dbReference type="Proteomes" id="UP000290408"/>
    </source>
</evidence>
<dbReference type="Proteomes" id="UP000290408">
    <property type="component" value="Chromosome"/>
</dbReference>
<evidence type="ECO:0000313" key="2">
    <source>
        <dbReference type="EMBL" id="QBF46298.1"/>
    </source>
</evidence>
<organism evidence="2 3">
    <name type="scientific">Janibacter limosus</name>
    <dbReference type="NCBI Taxonomy" id="53458"/>
    <lineage>
        <taxon>Bacteria</taxon>
        <taxon>Bacillati</taxon>
        <taxon>Actinomycetota</taxon>
        <taxon>Actinomycetes</taxon>
        <taxon>Micrococcales</taxon>
        <taxon>Intrasporangiaceae</taxon>
        <taxon>Janibacter</taxon>
    </lineage>
</organism>
<proteinExistence type="predicted"/>